<feature type="region of interest" description="Disordered" evidence="1">
    <location>
        <begin position="369"/>
        <end position="430"/>
    </location>
</feature>
<feature type="compositionally biased region" description="Low complexity" evidence="1">
    <location>
        <begin position="412"/>
        <end position="427"/>
    </location>
</feature>
<feature type="region of interest" description="Disordered" evidence="1">
    <location>
        <begin position="57"/>
        <end position="87"/>
    </location>
</feature>
<evidence type="ECO:0000313" key="5">
    <source>
        <dbReference type="EMBL" id="MER0428217.1"/>
    </source>
</evidence>
<evidence type="ECO:0000259" key="4">
    <source>
        <dbReference type="Pfam" id="PF20270"/>
    </source>
</evidence>
<dbReference type="InterPro" id="IPR046922">
    <property type="entry name" value="CATRA-N"/>
</dbReference>
<name>A0ABV1QAL4_STRMI</name>
<evidence type="ECO:0000259" key="2">
    <source>
        <dbReference type="Pfam" id="PF10137"/>
    </source>
</evidence>
<dbReference type="EMBL" id="JBEJUE010000033">
    <property type="protein sequence ID" value="MER0428217.1"/>
    <property type="molecule type" value="Genomic_DNA"/>
</dbReference>
<comment type="caution">
    <text evidence="5">The sequence shown here is derived from an EMBL/GenBank/DDBJ whole genome shotgun (WGS) entry which is preliminary data.</text>
</comment>
<dbReference type="InterPro" id="IPR019302">
    <property type="entry name" value="CAP12/PCTIR_TIR_dom"/>
</dbReference>
<feature type="domain" description="CD-NTase-associated protein 12/Pycsar effector protein TIR" evidence="2">
    <location>
        <begin position="438"/>
        <end position="566"/>
    </location>
</feature>
<feature type="compositionally biased region" description="Pro residues" evidence="1">
    <location>
        <begin position="369"/>
        <end position="386"/>
    </location>
</feature>
<dbReference type="Pfam" id="PF20270">
    <property type="entry name" value="CATRA-C"/>
    <property type="match status" value="1"/>
</dbReference>
<dbReference type="Pfam" id="PF10137">
    <property type="entry name" value="CAP12-PCTIR_TIR"/>
    <property type="match status" value="1"/>
</dbReference>
<dbReference type="Pfam" id="PF20269">
    <property type="entry name" value="CATRA-N"/>
    <property type="match status" value="1"/>
</dbReference>
<dbReference type="InterPro" id="IPR046923">
    <property type="entry name" value="CATRA-C"/>
</dbReference>
<feature type="domain" description="CASPASE and TPR Repeat-Associated N-terminal" evidence="3">
    <location>
        <begin position="21"/>
        <end position="233"/>
    </location>
</feature>
<keyword evidence="6" id="KW-1185">Reference proteome</keyword>
<dbReference type="Proteomes" id="UP001456562">
    <property type="component" value="Unassembled WGS sequence"/>
</dbReference>
<dbReference type="RefSeq" id="WP_350240542.1">
    <property type="nucleotide sequence ID" value="NZ_JBEJUE010000033.1"/>
</dbReference>
<evidence type="ECO:0000313" key="6">
    <source>
        <dbReference type="Proteomes" id="UP001456562"/>
    </source>
</evidence>
<reference evidence="5 6" key="1">
    <citation type="submission" date="2024-01" db="EMBL/GenBank/DDBJ databases">
        <title>Metagenomic exploration of the rhizosphere soil microbial community and their significance in facilitating the development of wild simulated ginseng.</title>
        <authorList>
            <person name="Huang J."/>
        </authorList>
    </citation>
    <scope>NUCLEOTIDE SEQUENCE [LARGE SCALE GENOMIC DNA]</scope>
    <source>
        <strain evidence="5 6">WY141</strain>
    </source>
</reference>
<gene>
    <name evidence="5" type="ORF">ABR748_28965</name>
</gene>
<dbReference type="NCBIfam" id="NF038357">
    <property type="entry name" value="BN6_48550_fam"/>
    <property type="match status" value="1"/>
</dbReference>
<evidence type="ECO:0000259" key="3">
    <source>
        <dbReference type="Pfam" id="PF20269"/>
    </source>
</evidence>
<feature type="compositionally biased region" description="Low complexity" evidence="1">
    <location>
        <begin position="76"/>
        <end position="86"/>
    </location>
</feature>
<protein>
    <submittedName>
        <fullName evidence="5">CATRA conflict system CASPASE/TPR repeat-associated protein</fullName>
    </submittedName>
</protein>
<feature type="domain" description="CASPASE and TPR Repeat-Associated C-terminal" evidence="4">
    <location>
        <begin position="238"/>
        <end position="360"/>
    </location>
</feature>
<organism evidence="5 6">
    <name type="scientific">Streptomyces microflavus</name>
    <name type="common">Streptomyces lipmanii</name>
    <dbReference type="NCBI Taxonomy" id="1919"/>
    <lineage>
        <taxon>Bacteria</taxon>
        <taxon>Bacillati</taxon>
        <taxon>Actinomycetota</taxon>
        <taxon>Actinomycetes</taxon>
        <taxon>Kitasatosporales</taxon>
        <taxon>Streptomycetaceae</taxon>
        <taxon>Streptomyces</taxon>
    </lineage>
</organism>
<evidence type="ECO:0000256" key="1">
    <source>
        <dbReference type="SAM" id="MobiDB-lite"/>
    </source>
</evidence>
<proteinExistence type="predicted"/>
<sequence>MSPAPAAGTGAEAGPVEQPRLIVHLYAPCEGPDAAAAYAGLRGIWSAARSLFRMDRPIPGADLPHDLPEEPPGPAPRTAGGPAEEPLAAQECPDEGFQAVLRRHHDVLVLSAALAPGAMRAPGGATADPPGRPAPPDPVGLSWAPGPDRLDALWDAVSGGRTGALLGAARLHLCRAAPGQAPVPPGTDVVALDRGVTLWEPGPGDDARAERRLHLAADTADDDLLSAWVWSRGELALPRLARYLLHAAKLRYELRVFERDTGDTRLPDVDPGPPDDRPEALDRAAGLLARRRAAAAALAISLRELHRTGAIAAANMAETLRDREPMVLAGAGPFADDRQLADWFLARVDDEAHYRELASSQAEQALALLPPPAVPPPEPFRPPPGPARTTSDPHPNGSGPPPTVSDPHPSRSRSAPAPAGAPPAGRQDPADADVARTVFVVHGRDDQARDAVFTFLRALDLRPLEWETLVAGTGSAAPYLGDVIGHAVRRAQATLVLMTPDDVVNLHPGLGGDGGEGTGTGLQARPNVLLELGMALAAYPDRTVIVKAGDQREVTDLGGRNFIRLDAGPACRRKIADRLRSAGCRVDDTGQDWLAPGLFAALDAYSRTLPVPDPQASAR</sequence>
<accession>A0ABV1QAL4</accession>